<dbReference type="SUPFAM" id="SSF53335">
    <property type="entry name" value="S-adenosyl-L-methionine-dependent methyltransferases"/>
    <property type="match status" value="1"/>
</dbReference>
<accession>A0A1N6V9U4</accession>
<protein>
    <submittedName>
        <fullName evidence="1">Methyltransferase domain-containing protein</fullName>
    </submittedName>
</protein>
<dbReference type="CDD" id="cd02440">
    <property type="entry name" value="AdoMet_MTases"/>
    <property type="match status" value="1"/>
</dbReference>
<keyword evidence="2" id="KW-1185">Reference proteome</keyword>
<dbReference type="GO" id="GO:0032259">
    <property type="term" value="P:methylation"/>
    <property type="evidence" value="ECO:0007669"/>
    <property type="project" value="UniProtKB-KW"/>
</dbReference>
<evidence type="ECO:0000313" key="1">
    <source>
        <dbReference type="EMBL" id="SIQ74661.1"/>
    </source>
</evidence>
<keyword evidence="1" id="KW-0489">Methyltransferase</keyword>
<sequence>MQTAEHISVENRCRICNESGDHEVFRIREMMFGTQDTFEYFQCRHCECLQISEIPANLSSYYPENYYSHKKIATKNKKWILTSALEKSLINTALFNTNYKLSSIARHFVSLPSYFFRARPTLLQRAGIRDYRARILDIGCGTQALWLQDLQRVGFVNLTGIDPFAKGDFSIGRINILRLDASELAHKTDQKFDVIALNHSLEHIPDQFGTLASINRLLSPDGTCIIRIPTISSMSWKIYGVDWVELDAPRHLYIHSKRSIRELARRAGLELFDTQYDTTAFEFYGSEQYRLNIPLTSPESLWANPESTVFTREQQLEFAERAEKANIDGTAGRACFFFRRTRRSDHPTGT</sequence>
<dbReference type="PANTHER" id="PTHR43861">
    <property type="entry name" value="TRANS-ACONITATE 2-METHYLTRANSFERASE-RELATED"/>
    <property type="match status" value="1"/>
</dbReference>
<dbReference type="STRING" id="34027.SAMN05421829_106208"/>
<dbReference type="Pfam" id="PF13489">
    <property type="entry name" value="Methyltransf_23"/>
    <property type="match status" value="1"/>
</dbReference>
<gene>
    <name evidence="1" type="ORF">SAMN05421829_106208</name>
</gene>
<dbReference type="EMBL" id="FTMD01000006">
    <property type="protein sequence ID" value="SIQ74661.1"/>
    <property type="molecule type" value="Genomic_DNA"/>
</dbReference>
<name>A0A1N6V9U4_9RHOO</name>
<evidence type="ECO:0000313" key="2">
    <source>
        <dbReference type="Proteomes" id="UP000186819"/>
    </source>
</evidence>
<organism evidence="1 2">
    <name type="scientific">Aromatoleum tolulyticum</name>
    <dbReference type="NCBI Taxonomy" id="34027"/>
    <lineage>
        <taxon>Bacteria</taxon>
        <taxon>Pseudomonadati</taxon>
        <taxon>Pseudomonadota</taxon>
        <taxon>Betaproteobacteria</taxon>
        <taxon>Rhodocyclales</taxon>
        <taxon>Rhodocyclaceae</taxon>
        <taxon>Aromatoleum</taxon>
    </lineage>
</organism>
<dbReference type="GO" id="GO:0008168">
    <property type="term" value="F:methyltransferase activity"/>
    <property type="evidence" value="ECO:0007669"/>
    <property type="project" value="UniProtKB-KW"/>
</dbReference>
<dbReference type="RefSeq" id="WP_076602203.1">
    <property type="nucleotide sequence ID" value="NZ_FTMD01000006.1"/>
</dbReference>
<proteinExistence type="predicted"/>
<dbReference type="Proteomes" id="UP000186819">
    <property type="component" value="Unassembled WGS sequence"/>
</dbReference>
<dbReference type="Gene3D" id="3.40.50.150">
    <property type="entry name" value="Vaccinia Virus protein VP39"/>
    <property type="match status" value="1"/>
</dbReference>
<dbReference type="InterPro" id="IPR029063">
    <property type="entry name" value="SAM-dependent_MTases_sf"/>
</dbReference>
<dbReference type="AlphaFoldDB" id="A0A1N6V9U4"/>
<keyword evidence="1" id="KW-0808">Transferase</keyword>
<reference evidence="2" key="1">
    <citation type="submission" date="2017-01" db="EMBL/GenBank/DDBJ databases">
        <authorList>
            <person name="Varghese N."/>
            <person name="Submissions S."/>
        </authorList>
    </citation>
    <scope>NUCLEOTIDE SEQUENCE [LARGE SCALE GENOMIC DNA]</scope>
    <source>
        <strain evidence="2">ATCC 51758</strain>
    </source>
</reference>